<feature type="compositionally biased region" description="Acidic residues" evidence="1">
    <location>
        <begin position="880"/>
        <end position="893"/>
    </location>
</feature>
<feature type="region of interest" description="Disordered" evidence="1">
    <location>
        <begin position="667"/>
        <end position="775"/>
    </location>
</feature>
<feature type="compositionally biased region" description="Low complexity" evidence="1">
    <location>
        <begin position="727"/>
        <end position="762"/>
    </location>
</feature>
<feature type="region of interest" description="Disordered" evidence="1">
    <location>
        <begin position="580"/>
        <end position="648"/>
    </location>
</feature>
<feature type="region of interest" description="Disordered" evidence="1">
    <location>
        <begin position="1"/>
        <end position="76"/>
    </location>
</feature>
<accession>A0A6A3IF28</accession>
<feature type="compositionally biased region" description="Low complexity" evidence="1">
    <location>
        <begin position="905"/>
        <end position="916"/>
    </location>
</feature>
<reference evidence="2 3" key="1">
    <citation type="submission" date="2018-09" db="EMBL/GenBank/DDBJ databases">
        <title>Genomic investigation of the strawberry pathogen Phytophthora fragariae indicates pathogenicity is determined by transcriptional variation in three key races.</title>
        <authorList>
            <person name="Adams T.M."/>
            <person name="Armitage A.D."/>
            <person name="Sobczyk M.K."/>
            <person name="Bates H.J."/>
            <person name="Dunwell J.M."/>
            <person name="Nellist C.F."/>
            <person name="Harrison R.J."/>
        </authorList>
    </citation>
    <scope>NUCLEOTIDE SEQUENCE [LARGE SCALE GENOMIC DNA]</scope>
    <source>
        <strain evidence="2 3">SCRP249</strain>
    </source>
</reference>
<feature type="compositionally biased region" description="Low complexity" evidence="1">
    <location>
        <begin position="242"/>
        <end position="256"/>
    </location>
</feature>
<dbReference type="EMBL" id="QXFV01003227">
    <property type="protein sequence ID" value="KAE8978704.1"/>
    <property type="molecule type" value="Genomic_DNA"/>
</dbReference>
<name>A0A6A3IF28_9STRA</name>
<evidence type="ECO:0000256" key="1">
    <source>
        <dbReference type="SAM" id="MobiDB-lite"/>
    </source>
</evidence>
<protein>
    <submittedName>
        <fullName evidence="2">Uncharacterized protein</fullName>
    </submittedName>
</protein>
<dbReference type="Proteomes" id="UP000429607">
    <property type="component" value="Unassembled WGS sequence"/>
</dbReference>
<feature type="compositionally biased region" description="Basic and acidic residues" evidence="1">
    <location>
        <begin position="615"/>
        <end position="629"/>
    </location>
</feature>
<proteinExistence type="predicted"/>
<feature type="compositionally biased region" description="Low complexity" evidence="1">
    <location>
        <begin position="42"/>
        <end position="54"/>
    </location>
</feature>
<evidence type="ECO:0000313" key="3">
    <source>
        <dbReference type="Proteomes" id="UP000429607"/>
    </source>
</evidence>
<feature type="compositionally biased region" description="Low complexity" evidence="1">
    <location>
        <begin position="17"/>
        <end position="34"/>
    </location>
</feature>
<feature type="compositionally biased region" description="Polar residues" evidence="1">
    <location>
        <begin position="185"/>
        <end position="206"/>
    </location>
</feature>
<feature type="compositionally biased region" description="Low complexity" evidence="1">
    <location>
        <begin position="669"/>
        <end position="690"/>
    </location>
</feature>
<feature type="region of interest" description="Disordered" evidence="1">
    <location>
        <begin position="794"/>
        <end position="1028"/>
    </location>
</feature>
<feature type="compositionally biased region" description="Basic and acidic residues" evidence="1">
    <location>
        <begin position="849"/>
        <end position="864"/>
    </location>
</feature>
<evidence type="ECO:0000313" key="2">
    <source>
        <dbReference type="EMBL" id="KAE8978704.1"/>
    </source>
</evidence>
<sequence>MVKPAVSDSAEPAHVGDSAATGSASSAPLASSPADPAPASDPPAAADAAESNPRADARSQVGSPPARLPMAPVPCNPSVWAPVMEVAFSSRFPDEPLFESPLELEEFFRAHSPSPPPSPDAAVEPDMSSTPGSQRPGFQLRSILKDRSAGDSFPLVEPSQEPTRDDPAMWPVSPASPADPDKSGSPCSSPAFSKTNSSLSSCTPSHPRTPVRPGFRPDGLMEAGIPSRPSADSSGPPPNSPAPSAGCPGSIGSPPSLVGSPCSVAEDESTPVTVAELWSLLQRQERARRDHEKNQARLTAYALLQPPTSSDAGFRRDLLSADSSSKMLEILKADAPEPPCSTKELAELRVRDAQLTRENNALTRRMETAVVEASRLSHELAVVVRERDEWKKEAQRHTELITSFRKIVCTHEAQMREMSRQSNRRVDSSQVLVDHLRRMIETRDKDLDRLMGHLKERDVAYTALQGVSSSYFAQIQEAAQVVSSGGRGRALRFTNQTIHEQRQVIQQQKNILRHNGQIAVTDPALTLAAAAGLDAPGLSPSELAINARLCRLLEARWPELARISDDELREVTLRVSGLVAPVNPPVSSPTPNPVVPASSAEPDESTLDFDVPSVEPRRVPESRYARDHLTPATRPSVRLPTTPATTSSVSGAAVSVAAVNQVGGQTLLGSTDSSGDTAGASSAADVNTPPRSTPAPPAAATPNSAPSPAIPAPVVSASTKKKKKKASQPAASAAAEPSSSSRSVKSSQSGAKSTKSAGTKKSISPRTTGKRMAAQNARVLQALEIQTLEASDDAVLGNADGTPSASADNPVIVGSSSASSESDQTEELFASAAHSAASSADSDSESGDSADRSARHLKDAKALEALHTWSTKMKDANANDGDDDDEEEDEELEDKPAPPAQVDNSTSATPAASSSSRGGTKRVHQSSPRSSSKKARKTSTAAKSKSSSVKPASSKSVSSKPAAHKSASAKSAAHKPTSSKSAATKSTPSKSTAHKPASSKSTVAKAAKSGSASSGQSAGSSAGSDLPDVLTLPLETLRTRAAQAVARESRVPAQMKIWRNPSFFHLGSARCWDKILASCSVAIEMETIDGKSCVKPTPSSLEGLAAFLDVTSTQHPCQRLRTKLPELGFFMSPKVLHRVESRRSSPKTAPPVEIVVECWLKCRGEHPDLMKICIALYERMHWVVYSSVILGLHPDLNPGRTPAELALALKLWQQYSHERKRRSDALRPVLNELYDTLYQASKVVDSANDQPAPGLDPELYFDPSVPFLRLQLIFRGFLRVLTGVQRRQFPVFSSADFDHAQVRSLVAEDVDPSAPTPPLCSAQAPTPANREELSIFESILEASDDASA</sequence>
<feature type="compositionally biased region" description="Low complexity" evidence="1">
    <location>
        <begin position="700"/>
        <end position="718"/>
    </location>
</feature>
<feature type="compositionally biased region" description="Pro residues" evidence="1">
    <location>
        <begin position="582"/>
        <end position="594"/>
    </location>
</feature>
<comment type="caution">
    <text evidence="2">The sequence shown here is derived from an EMBL/GenBank/DDBJ whole genome shotgun (WGS) entry which is preliminary data.</text>
</comment>
<gene>
    <name evidence="2" type="ORF">PR001_g24767</name>
</gene>
<organism evidence="2 3">
    <name type="scientific">Phytophthora rubi</name>
    <dbReference type="NCBI Taxonomy" id="129364"/>
    <lineage>
        <taxon>Eukaryota</taxon>
        <taxon>Sar</taxon>
        <taxon>Stramenopiles</taxon>
        <taxon>Oomycota</taxon>
        <taxon>Peronosporomycetes</taxon>
        <taxon>Peronosporales</taxon>
        <taxon>Peronosporaceae</taxon>
        <taxon>Phytophthora</taxon>
    </lineage>
</organism>
<feature type="compositionally biased region" description="Low complexity" evidence="1">
    <location>
        <begin position="830"/>
        <end position="841"/>
    </location>
</feature>
<feature type="compositionally biased region" description="Low complexity" evidence="1">
    <location>
        <begin position="938"/>
        <end position="1024"/>
    </location>
</feature>
<feature type="region of interest" description="Disordered" evidence="1">
    <location>
        <begin position="108"/>
        <end position="264"/>
    </location>
</feature>